<comment type="caution">
    <text evidence="1">The sequence shown here is derived from an EMBL/GenBank/DDBJ whole genome shotgun (WGS) entry which is preliminary data.</text>
</comment>
<keyword evidence="2" id="KW-1185">Reference proteome</keyword>
<feature type="non-terminal residue" evidence="1">
    <location>
        <position position="58"/>
    </location>
</feature>
<organism evidence="1 2">
    <name type="scientific">Racocetra persica</name>
    <dbReference type="NCBI Taxonomy" id="160502"/>
    <lineage>
        <taxon>Eukaryota</taxon>
        <taxon>Fungi</taxon>
        <taxon>Fungi incertae sedis</taxon>
        <taxon>Mucoromycota</taxon>
        <taxon>Glomeromycotina</taxon>
        <taxon>Glomeromycetes</taxon>
        <taxon>Diversisporales</taxon>
        <taxon>Gigasporaceae</taxon>
        <taxon>Racocetra</taxon>
    </lineage>
</organism>
<proteinExistence type="predicted"/>
<evidence type="ECO:0000313" key="2">
    <source>
        <dbReference type="Proteomes" id="UP000789920"/>
    </source>
</evidence>
<name>A0ACA9S6J2_9GLOM</name>
<accession>A0ACA9S6J2</accession>
<dbReference type="EMBL" id="CAJVQC010096242">
    <property type="protein sequence ID" value="CAG8828867.1"/>
    <property type="molecule type" value="Genomic_DNA"/>
</dbReference>
<feature type="non-terminal residue" evidence="1">
    <location>
        <position position="1"/>
    </location>
</feature>
<dbReference type="Proteomes" id="UP000789920">
    <property type="component" value="Unassembled WGS sequence"/>
</dbReference>
<protein>
    <submittedName>
        <fullName evidence="1">4684_t:CDS:1</fullName>
    </submittedName>
</protein>
<gene>
    <name evidence="1" type="ORF">RPERSI_LOCUS27354</name>
</gene>
<evidence type="ECO:0000313" key="1">
    <source>
        <dbReference type="EMBL" id="CAG8828867.1"/>
    </source>
</evidence>
<sequence length="58" mass="6589">KGGSWENVNIVNQKVEYKTYNYASKVIDDVKAASNNEGEAFKHYLRPVDTDRADNVNI</sequence>
<reference evidence="1" key="1">
    <citation type="submission" date="2021-06" db="EMBL/GenBank/DDBJ databases">
        <authorList>
            <person name="Kallberg Y."/>
            <person name="Tangrot J."/>
            <person name="Rosling A."/>
        </authorList>
    </citation>
    <scope>NUCLEOTIDE SEQUENCE</scope>
    <source>
        <strain evidence="1">MA461A</strain>
    </source>
</reference>